<comment type="caution">
    <text evidence="7">The sequence shown here is derived from an EMBL/GenBank/DDBJ whole genome shotgun (WGS) entry which is preliminary data.</text>
</comment>
<evidence type="ECO:0000256" key="3">
    <source>
        <dbReference type="ARBA" id="ARBA00022519"/>
    </source>
</evidence>
<dbReference type="GO" id="GO:0005886">
    <property type="term" value="C:plasma membrane"/>
    <property type="evidence" value="ECO:0007669"/>
    <property type="project" value="UniProtKB-SubCell"/>
</dbReference>
<dbReference type="OrthoDB" id="9801955at2"/>
<comment type="subcellular location">
    <subcellularLocation>
        <location evidence="1">Cell inner membrane</location>
    </subcellularLocation>
</comment>
<dbReference type="InterPro" id="IPR004960">
    <property type="entry name" value="LipA_acyltrans"/>
</dbReference>
<gene>
    <name evidence="7" type="ORF">AUC69_03410</name>
</gene>
<dbReference type="Pfam" id="PF03279">
    <property type="entry name" value="Lip_A_acyltrans"/>
    <property type="match status" value="1"/>
</dbReference>
<keyword evidence="2" id="KW-1003">Cell membrane</keyword>
<organism evidence="7 8">
    <name type="scientific">Methyloceanibacter superfactus</name>
    <dbReference type="NCBI Taxonomy" id="1774969"/>
    <lineage>
        <taxon>Bacteria</taxon>
        <taxon>Pseudomonadati</taxon>
        <taxon>Pseudomonadota</taxon>
        <taxon>Alphaproteobacteria</taxon>
        <taxon>Hyphomicrobiales</taxon>
        <taxon>Hyphomicrobiaceae</taxon>
        <taxon>Methyloceanibacter</taxon>
    </lineage>
</organism>
<evidence type="ECO:0000256" key="4">
    <source>
        <dbReference type="ARBA" id="ARBA00022679"/>
    </source>
</evidence>
<dbReference type="EMBL" id="LPWF01000036">
    <property type="protein sequence ID" value="ODR94273.1"/>
    <property type="molecule type" value="Genomic_DNA"/>
</dbReference>
<dbReference type="AlphaFoldDB" id="A0A1E3VL90"/>
<dbReference type="PANTHER" id="PTHR30606:SF9">
    <property type="entry name" value="LIPID A BIOSYNTHESIS LAUROYLTRANSFERASE"/>
    <property type="match status" value="1"/>
</dbReference>
<protein>
    <submittedName>
        <fullName evidence="7">Lipid A biosynthesis acyltransferase</fullName>
    </submittedName>
</protein>
<keyword evidence="5" id="KW-0472">Membrane</keyword>
<keyword evidence="3" id="KW-0997">Cell inner membrane</keyword>
<sequence length="299" mass="34637">MPFARDLRYRLEYAGLRFLIGLVRLLPVDTAGDISAFFWRVLGKRNRRHKRALANLARAFPEKSPEERERIAIGAWDNLGRVMVETMNIDRILKDPGRLHVTNGHWIGRYKDKMGPALIVTMHMGNWEIGMWPVMLAGVKPAGVYRQVKNPYVDRYLRAQRETLYPGGLFGRGRTAGQDETHKTARLIMDYVRQGGRLGFISDLYDANGIEVPFFGYPAKSMPIAAMIARRVGARIWIGRCVRIGKRACFDINVNELRIPRTNNQAEDIRSITAAIQRHFEVWIREAPEQFMWSNRRWW</sequence>
<proteinExistence type="predicted"/>
<dbReference type="GO" id="GO:0009247">
    <property type="term" value="P:glycolipid biosynthetic process"/>
    <property type="evidence" value="ECO:0007669"/>
    <property type="project" value="UniProtKB-ARBA"/>
</dbReference>
<dbReference type="Proteomes" id="UP000094472">
    <property type="component" value="Unassembled WGS sequence"/>
</dbReference>
<evidence type="ECO:0000313" key="7">
    <source>
        <dbReference type="EMBL" id="ODR94273.1"/>
    </source>
</evidence>
<reference evidence="7 8" key="1">
    <citation type="journal article" date="2016" name="Environ. Microbiol.">
        <title>New Methyloceanibacter diversity from North Sea sediments includes methanotroph containing solely the soluble methane monooxygenase.</title>
        <authorList>
            <person name="Vekeman B."/>
            <person name="Kerckhof F.M."/>
            <person name="Cremers G."/>
            <person name="de Vos P."/>
            <person name="Vandamme P."/>
            <person name="Boon N."/>
            <person name="Op den Camp H.J."/>
            <person name="Heylen K."/>
        </authorList>
    </citation>
    <scope>NUCLEOTIDE SEQUENCE [LARGE SCALE GENOMIC DNA]</scope>
    <source>
        <strain evidence="7 8">R-67175</strain>
    </source>
</reference>
<evidence type="ECO:0000256" key="2">
    <source>
        <dbReference type="ARBA" id="ARBA00022475"/>
    </source>
</evidence>
<evidence type="ECO:0000256" key="1">
    <source>
        <dbReference type="ARBA" id="ARBA00004533"/>
    </source>
</evidence>
<dbReference type="CDD" id="cd07984">
    <property type="entry name" value="LPLAT_LABLAT-like"/>
    <property type="match status" value="1"/>
</dbReference>
<keyword evidence="6 7" id="KW-0012">Acyltransferase</keyword>
<name>A0A1E3VL90_9HYPH</name>
<evidence type="ECO:0000256" key="6">
    <source>
        <dbReference type="ARBA" id="ARBA00023315"/>
    </source>
</evidence>
<keyword evidence="4 7" id="KW-0808">Transferase</keyword>
<keyword evidence="8" id="KW-1185">Reference proteome</keyword>
<accession>A0A1E3VL90</accession>
<dbReference type="PANTHER" id="PTHR30606">
    <property type="entry name" value="LIPID A BIOSYNTHESIS LAUROYL ACYLTRANSFERASE"/>
    <property type="match status" value="1"/>
</dbReference>
<dbReference type="GO" id="GO:0016746">
    <property type="term" value="F:acyltransferase activity"/>
    <property type="evidence" value="ECO:0007669"/>
    <property type="project" value="UniProtKB-KW"/>
</dbReference>
<dbReference type="STRING" id="1774969.AUC69_03410"/>
<evidence type="ECO:0000313" key="8">
    <source>
        <dbReference type="Proteomes" id="UP000094472"/>
    </source>
</evidence>
<evidence type="ECO:0000256" key="5">
    <source>
        <dbReference type="ARBA" id="ARBA00023136"/>
    </source>
</evidence>